<dbReference type="OrthoDB" id="9800230at2"/>
<dbReference type="STRING" id="869213.GCA_000517085_02409"/>
<evidence type="ECO:0000313" key="1">
    <source>
        <dbReference type="EMBL" id="GAF05693.1"/>
    </source>
</evidence>
<protein>
    <recommendedName>
        <fullName evidence="3">DUF4861 domain-containing protein</fullName>
    </recommendedName>
</protein>
<dbReference type="PROSITE" id="PS51257">
    <property type="entry name" value="PROKAR_LIPOPROTEIN"/>
    <property type="match status" value="1"/>
</dbReference>
<accession>W7YDZ5</accession>
<evidence type="ECO:0000313" key="2">
    <source>
        <dbReference type="Proteomes" id="UP000019402"/>
    </source>
</evidence>
<gene>
    <name evidence="1" type="ORF">JCM21142_104439</name>
</gene>
<dbReference type="Pfam" id="PF16153">
    <property type="entry name" value="DUF4861"/>
    <property type="match status" value="1"/>
</dbReference>
<dbReference type="eggNOG" id="COG4225">
    <property type="taxonomic scope" value="Bacteria"/>
</dbReference>
<reference evidence="1 2" key="1">
    <citation type="journal article" date="2014" name="Genome Announc.">
        <title>Draft Genome Sequence of Cytophaga fermentans JCM 21142T, a Facultative Anaerobe Isolated from Marine Mud.</title>
        <authorList>
            <person name="Starns D."/>
            <person name="Oshima K."/>
            <person name="Suda W."/>
            <person name="Iino T."/>
            <person name="Yuki M."/>
            <person name="Inoue J."/>
            <person name="Kitamura K."/>
            <person name="Iida T."/>
            <person name="Darby A."/>
            <person name="Hattori M."/>
            <person name="Ohkuma M."/>
        </authorList>
    </citation>
    <scope>NUCLEOTIDE SEQUENCE [LARGE SCALE GENOMIC DNA]</scope>
    <source>
        <strain evidence="1 2">JCM 21142</strain>
    </source>
</reference>
<name>W7YDZ5_9BACT</name>
<dbReference type="Proteomes" id="UP000019402">
    <property type="component" value="Unassembled WGS sequence"/>
</dbReference>
<dbReference type="AlphaFoldDB" id="W7YDZ5"/>
<comment type="caution">
    <text evidence="1">The sequence shown here is derived from an EMBL/GenBank/DDBJ whole genome shotgun (WGS) entry which is preliminary data.</text>
</comment>
<proteinExistence type="predicted"/>
<sequence length="389" mass="43135">MMKMSLKLNGLMSLLLFVGLCGCNQKQIKVSVTNPLDQDRIMETVEVGLGELNVDNGIVVLDEKSGKEVQSQLLDMNQDDVFESVIFQTKIGASETKNFVVKEGKSTLEPTEVKTFARFVPERTDDFTWENDRVAFRVYGPEAQRMVEEGIAGGTLSGGVDCWLKKVDYSIIDKWYKGNTEKAGYYHIDHGEGLDNYHVGPSCGCGGTGVMVDGELFPHLNYTGYKVLTNGPIRTSFDLDYAPYVAGASTIQEKKNVSIDLGNNLTKFVINVEGTDTLTAGITLHDNLGETSVNDENGWANYWAPHFGEELGTAILASPDYFAGTSKIVTEEADRSHVLVHLKVMDGKVEFYSGFAWSGSKQFKDKQHWEEYLSDFSKRLNNPLVVVVN</sequence>
<dbReference type="InterPro" id="IPR032342">
    <property type="entry name" value="DUF4861"/>
</dbReference>
<keyword evidence="2" id="KW-1185">Reference proteome</keyword>
<dbReference type="RefSeq" id="WP_081735978.1">
    <property type="nucleotide sequence ID" value="NZ_BAMD01000107.1"/>
</dbReference>
<evidence type="ECO:0008006" key="3">
    <source>
        <dbReference type="Google" id="ProtNLM"/>
    </source>
</evidence>
<dbReference type="EMBL" id="BAMD01000107">
    <property type="protein sequence ID" value="GAF05693.1"/>
    <property type="molecule type" value="Genomic_DNA"/>
</dbReference>
<organism evidence="1 2">
    <name type="scientific">Saccharicrinis fermentans DSM 9555 = JCM 21142</name>
    <dbReference type="NCBI Taxonomy" id="869213"/>
    <lineage>
        <taxon>Bacteria</taxon>
        <taxon>Pseudomonadati</taxon>
        <taxon>Bacteroidota</taxon>
        <taxon>Bacteroidia</taxon>
        <taxon>Marinilabiliales</taxon>
        <taxon>Marinilabiliaceae</taxon>
        <taxon>Saccharicrinis</taxon>
    </lineage>
</organism>